<sequence length="277" mass="33383">MNVINVSIVLYHNKKEQIKRIIRSLFLCKNLNIKLYLIDNSKNDTLKELVNIDNHRIEYIFNNMNLGYAKAHNIAIKKSIENGILYHLVLNPDVYFNDNILDELYIYMEKHKDVGNIIPLVKYPNKDIQYLCKLLPSPLDLIFRRFIPFKTLKNKKNDKYELKFTGYDKIMNVPSLSGCFMFLRSDVLKEIGLFDESFFMYLEDVDLNRRIHEKYKTIFYPKVQIYHEYAKDSYKNKKLLIYHIKSAINYFNKWGWIFDKKRFKINNKIIKEHKNLL</sequence>
<protein>
    <submittedName>
        <fullName evidence="2">Glycosyltransferase, family 2</fullName>
    </submittedName>
</protein>
<dbReference type="EMBL" id="CP053840">
    <property type="protein sequence ID" value="QKF67525.1"/>
    <property type="molecule type" value="Genomic_DNA"/>
</dbReference>
<dbReference type="CDD" id="cd04186">
    <property type="entry name" value="GT_2_like_c"/>
    <property type="match status" value="1"/>
</dbReference>
<dbReference type="Pfam" id="PF00535">
    <property type="entry name" value="Glycos_transf_2"/>
    <property type="match status" value="1"/>
</dbReference>
<evidence type="ECO:0000259" key="1">
    <source>
        <dbReference type="Pfam" id="PF00535"/>
    </source>
</evidence>
<dbReference type="RefSeq" id="WP_128357915.1">
    <property type="nucleotide sequence ID" value="NZ_CP053840.1"/>
</dbReference>
<feature type="domain" description="Glycosyltransferase 2-like" evidence="1">
    <location>
        <begin position="8"/>
        <end position="156"/>
    </location>
</feature>
<name>A0AAE7E447_9BACT</name>
<dbReference type="SUPFAM" id="SSF53448">
    <property type="entry name" value="Nucleotide-diphospho-sugar transferases"/>
    <property type="match status" value="1"/>
</dbReference>
<dbReference type="PANTHER" id="PTHR43179">
    <property type="entry name" value="RHAMNOSYLTRANSFERASE WBBL"/>
    <property type="match status" value="1"/>
</dbReference>
<dbReference type="Gene3D" id="3.90.550.10">
    <property type="entry name" value="Spore Coat Polysaccharide Biosynthesis Protein SpsA, Chain A"/>
    <property type="match status" value="1"/>
</dbReference>
<dbReference type="PANTHER" id="PTHR43179:SF10">
    <property type="entry name" value="GLYCOSYL TRANSFERASE"/>
    <property type="match status" value="1"/>
</dbReference>
<evidence type="ECO:0000313" key="2">
    <source>
        <dbReference type="EMBL" id="QKF67525.1"/>
    </source>
</evidence>
<dbReference type="Proteomes" id="UP000503482">
    <property type="component" value="Chromosome"/>
</dbReference>
<accession>A0AAE7E447</accession>
<keyword evidence="3" id="KW-1185">Reference proteome</keyword>
<gene>
    <name evidence="2" type="ORF">AVENP_1984</name>
</gene>
<evidence type="ECO:0000313" key="3">
    <source>
        <dbReference type="Proteomes" id="UP000503482"/>
    </source>
</evidence>
<reference evidence="2 3" key="1">
    <citation type="submission" date="2020-05" db="EMBL/GenBank/DDBJ databases">
        <title>Complete genome sequencing of Campylobacter and Arcobacter type strains.</title>
        <authorList>
            <person name="Miller W.G."/>
            <person name="Yee E."/>
        </authorList>
    </citation>
    <scope>NUCLEOTIDE SEQUENCE [LARGE SCALE GENOMIC DNA]</scope>
    <source>
        <strain evidence="2 3">LMG 26156</strain>
    </source>
</reference>
<dbReference type="InterPro" id="IPR001173">
    <property type="entry name" value="Glyco_trans_2-like"/>
</dbReference>
<dbReference type="AlphaFoldDB" id="A0AAE7E447"/>
<dbReference type="KEGG" id="avp:AVENP_1984"/>
<proteinExistence type="predicted"/>
<dbReference type="InterPro" id="IPR029044">
    <property type="entry name" value="Nucleotide-diphossugar_trans"/>
</dbReference>
<organism evidence="2 3">
    <name type="scientific">Arcobacter venerupis</name>
    <dbReference type="NCBI Taxonomy" id="1054033"/>
    <lineage>
        <taxon>Bacteria</taxon>
        <taxon>Pseudomonadati</taxon>
        <taxon>Campylobacterota</taxon>
        <taxon>Epsilonproteobacteria</taxon>
        <taxon>Campylobacterales</taxon>
        <taxon>Arcobacteraceae</taxon>
        <taxon>Arcobacter</taxon>
    </lineage>
</organism>